<dbReference type="RefSeq" id="WP_075992235.1">
    <property type="nucleotide sequence ID" value="NZ_DALYVY010000030.1"/>
</dbReference>
<name>A0A2X2J206_SPHMU</name>
<dbReference type="GeneID" id="88830569"/>
<organism evidence="1 2">
    <name type="scientific">Sphingobacterium multivorum</name>
    <dbReference type="NCBI Taxonomy" id="28454"/>
    <lineage>
        <taxon>Bacteria</taxon>
        <taxon>Pseudomonadati</taxon>
        <taxon>Bacteroidota</taxon>
        <taxon>Sphingobacteriia</taxon>
        <taxon>Sphingobacteriales</taxon>
        <taxon>Sphingobacteriaceae</taxon>
        <taxon>Sphingobacterium</taxon>
    </lineage>
</organism>
<proteinExistence type="predicted"/>
<accession>A0A2X2J206</accession>
<dbReference type="AlphaFoldDB" id="A0A2X2J206"/>
<sequence length="60" mass="6815">MTDNKNKKDARDRNQVAGGESYEVDYLAKELGVTRQQVEEAIKSVGNGREDVINYLKNKK</sequence>
<protein>
    <submittedName>
        <fullName evidence="1">Protein of uncharacterized function (DUF3606)</fullName>
    </submittedName>
</protein>
<gene>
    <name evidence="1" type="ORF">NCTC11343_02165</name>
</gene>
<dbReference type="Pfam" id="PF12244">
    <property type="entry name" value="DUF3606"/>
    <property type="match status" value="1"/>
</dbReference>
<evidence type="ECO:0000313" key="1">
    <source>
        <dbReference type="EMBL" id="SPZ85603.1"/>
    </source>
</evidence>
<dbReference type="EMBL" id="UAUU01000008">
    <property type="protein sequence ID" value="SPZ85603.1"/>
    <property type="molecule type" value="Genomic_DNA"/>
</dbReference>
<reference evidence="1 2" key="1">
    <citation type="submission" date="2018-06" db="EMBL/GenBank/DDBJ databases">
        <authorList>
            <consortium name="Pathogen Informatics"/>
            <person name="Doyle S."/>
        </authorList>
    </citation>
    <scope>NUCLEOTIDE SEQUENCE [LARGE SCALE GENOMIC DNA]</scope>
    <source>
        <strain evidence="1 2">NCTC11343</strain>
    </source>
</reference>
<dbReference type="Proteomes" id="UP000251241">
    <property type="component" value="Unassembled WGS sequence"/>
</dbReference>
<evidence type="ECO:0000313" key="2">
    <source>
        <dbReference type="Proteomes" id="UP000251241"/>
    </source>
</evidence>
<dbReference type="InterPro" id="IPR022037">
    <property type="entry name" value="DUF3606"/>
</dbReference>